<reference evidence="6 7" key="1">
    <citation type="journal article" date="2016" name="C (Basel)">
        <title>Selective Growth of and Electricity Production by Marine Exoelectrogenic Bacteria in Self-Aggregated Hydrogel of Microbially Reduced Graphene Oxide.</title>
        <authorList>
            <person name="Yoshida N."/>
            <person name="Goto Y."/>
            <person name="Miyata Y."/>
        </authorList>
    </citation>
    <scope>NUCLEOTIDE SEQUENCE [LARGE SCALE GENOMIC DNA]</scope>
    <source>
        <strain evidence="6 7">NIT-T3</strain>
    </source>
</reference>
<dbReference type="CDD" id="cd07989">
    <property type="entry name" value="LPLAT_AGPAT-like"/>
    <property type="match status" value="1"/>
</dbReference>
<feature type="transmembrane region" description="Helical" evidence="4">
    <location>
        <begin position="31"/>
        <end position="58"/>
    </location>
</feature>
<evidence type="ECO:0000259" key="5">
    <source>
        <dbReference type="SMART" id="SM00563"/>
    </source>
</evidence>
<organism evidence="6 7">
    <name type="scientific">Desulfuromonas versatilis</name>
    <dbReference type="NCBI Taxonomy" id="2802975"/>
    <lineage>
        <taxon>Bacteria</taxon>
        <taxon>Pseudomonadati</taxon>
        <taxon>Thermodesulfobacteriota</taxon>
        <taxon>Desulfuromonadia</taxon>
        <taxon>Desulfuromonadales</taxon>
        <taxon>Desulfuromonadaceae</taxon>
        <taxon>Desulfuromonas</taxon>
    </lineage>
</organism>
<evidence type="ECO:0000256" key="3">
    <source>
        <dbReference type="ARBA" id="ARBA00023315"/>
    </source>
</evidence>
<dbReference type="Pfam" id="PF01553">
    <property type="entry name" value="Acyltransferase"/>
    <property type="match status" value="1"/>
</dbReference>
<evidence type="ECO:0000256" key="1">
    <source>
        <dbReference type="ARBA" id="ARBA00005189"/>
    </source>
</evidence>
<evidence type="ECO:0000256" key="2">
    <source>
        <dbReference type="ARBA" id="ARBA00022679"/>
    </source>
</evidence>
<proteinExistence type="predicted"/>
<evidence type="ECO:0000313" key="6">
    <source>
        <dbReference type="EMBL" id="BCR03183.1"/>
    </source>
</evidence>
<dbReference type="PANTHER" id="PTHR10434">
    <property type="entry name" value="1-ACYL-SN-GLYCEROL-3-PHOSPHATE ACYLTRANSFERASE"/>
    <property type="match status" value="1"/>
</dbReference>
<dbReference type="EMBL" id="AP024355">
    <property type="protein sequence ID" value="BCR03183.1"/>
    <property type="molecule type" value="Genomic_DNA"/>
</dbReference>
<feature type="transmembrane region" description="Helical" evidence="4">
    <location>
        <begin position="70"/>
        <end position="88"/>
    </location>
</feature>
<gene>
    <name evidence="6" type="ORF">DESUT3_02520</name>
</gene>
<reference evidence="6 7" key="2">
    <citation type="journal article" date="2021" name="Int. J. Syst. Evol. Microbiol.">
        <title>Isolation and Polyphasic Characterization of Desulfuromonas versatilis sp. Nov., an Electrogenic Bacteria Capable of Versatile Metabolism Isolated from a Graphene Oxide-Reducing Enrichment Culture.</title>
        <authorList>
            <person name="Xie L."/>
            <person name="Yoshida N."/>
            <person name="Ishii S."/>
            <person name="Meng L."/>
        </authorList>
    </citation>
    <scope>NUCLEOTIDE SEQUENCE [LARGE SCALE GENOMIC DNA]</scope>
    <source>
        <strain evidence="6 7">NIT-T3</strain>
    </source>
</reference>
<keyword evidence="7" id="KW-1185">Reference proteome</keyword>
<dbReference type="PANTHER" id="PTHR10434:SF11">
    <property type="entry name" value="1-ACYL-SN-GLYCEROL-3-PHOSPHATE ACYLTRANSFERASE"/>
    <property type="match status" value="1"/>
</dbReference>
<keyword evidence="3" id="KW-0012">Acyltransferase</keyword>
<keyword evidence="4" id="KW-0472">Membrane</keyword>
<evidence type="ECO:0000256" key="4">
    <source>
        <dbReference type="SAM" id="Phobius"/>
    </source>
</evidence>
<dbReference type="SMART" id="SM00563">
    <property type="entry name" value="PlsC"/>
    <property type="match status" value="1"/>
</dbReference>
<dbReference type="InterPro" id="IPR002123">
    <property type="entry name" value="Plipid/glycerol_acylTrfase"/>
</dbReference>
<dbReference type="Proteomes" id="UP001319827">
    <property type="component" value="Chromosome"/>
</dbReference>
<evidence type="ECO:0000313" key="7">
    <source>
        <dbReference type="Proteomes" id="UP001319827"/>
    </source>
</evidence>
<protein>
    <recommendedName>
        <fullName evidence="5">Phospholipid/glycerol acyltransferase domain-containing protein</fullName>
    </recommendedName>
</protein>
<keyword evidence="4" id="KW-1133">Transmembrane helix</keyword>
<keyword evidence="2" id="KW-0808">Transferase</keyword>
<accession>A0ABN6DSM3</accession>
<sequence length="270" mass="30539">MVILDVVESPDNSLGGARRALRRLAELAATLWGYTLLVLWTLLGIALFPVLFVAWKLATRWSAGRIMRHFIWLYGRGWVAAFSPFVRFRREGLEQLRLARPSILVVNHLSFFDTYCMGLLPIHDVTFAVRAWPFRMFWYGRFMRLAGYLDVETAGWEEVRAAAERTLAAGGHLLFFPEGHRSRDGRLQRFYSGAFRLATETGAPLVPLCITGTDRLLPPGRLSLAPARVTLRALAAIDPGPFRGAEGHRELMREVKQRMAENLREMGAKG</sequence>
<feature type="domain" description="Phospholipid/glycerol acyltransferase" evidence="5">
    <location>
        <begin position="102"/>
        <end position="213"/>
    </location>
</feature>
<keyword evidence="4" id="KW-0812">Transmembrane</keyword>
<dbReference type="SUPFAM" id="SSF69593">
    <property type="entry name" value="Glycerol-3-phosphate (1)-acyltransferase"/>
    <property type="match status" value="1"/>
</dbReference>
<name>A0ABN6DSM3_9BACT</name>
<comment type="pathway">
    <text evidence="1">Lipid metabolism.</text>
</comment>